<reference evidence="8" key="1">
    <citation type="journal article" date="2019" name="Microbiology">
        <title>Complete Genome Sequence of an Uncultured Bacterium of the Candidate Phylum Bipolaricaulota.</title>
        <authorList>
            <person name="Kadnikov V.V."/>
            <person name="Mardanov A.V."/>
            <person name="Beletsky A.V."/>
            <person name="Frank Y.A."/>
            <person name="Karnachuk O.V."/>
            <person name="Ravin N.V."/>
        </authorList>
    </citation>
    <scope>NUCLEOTIDE SEQUENCE [LARGE SCALE GENOMIC DNA]</scope>
</reference>
<dbReference type="InterPro" id="IPR001367">
    <property type="entry name" value="Fe_dep_repressor"/>
</dbReference>
<dbReference type="Gene3D" id="1.10.10.10">
    <property type="entry name" value="Winged helix-like DNA-binding domain superfamily/Winged helix DNA-binding domain"/>
    <property type="match status" value="1"/>
</dbReference>
<dbReference type="OrthoDB" id="9791355at2"/>
<dbReference type="GO" id="GO:0046983">
    <property type="term" value="F:protein dimerization activity"/>
    <property type="evidence" value="ECO:0007669"/>
    <property type="project" value="InterPro"/>
</dbReference>
<dbReference type="PANTHER" id="PTHR33238">
    <property type="entry name" value="IRON (METAL) DEPENDENT REPRESSOR, DTXR FAMILY"/>
    <property type="match status" value="1"/>
</dbReference>
<dbReference type="RefSeq" id="WP_156203307.1">
    <property type="nucleotide sequence ID" value="NZ_CP046457.1"/>
</dbReference>
<dbReference type="NCBIfam" id="NF003025">
    <property type="entry name" value="PRK03902.1"/>
    <property type="match status" value="1"/>
</dbReference>
<accession>A0A6I6DDT7</accession>
<dbReference type="GO" id="GO:0003700">
    <property type="term" value="F:DNA-binding transcription factor activity"/>
    <property type="evidence" value="ECO:0007669"/>
    <property type="project" value="InterPro"/>
</dbReference>
<evidence type="ECO:0000256" key="2">
    <source>
        <dbReference type="ARBA" id="ARBA00023015"/>
    </source>
</evidence>
<evidence type="ECO:0000313" key="8">
    <source>
        <dbReference type="Proteomes" id="UP000426444"/>
    </source>
</evidence>
<dbReference type="Gene3D" id="1.10.60.10">
    <property type="entry name" value="Iron dependent repressor, metal binding and dimerisation domain"/>
    <property type="match status" value="1"/>
</dbReference>
<dbReference type="Pfam" id="PF02742">
    <property type="entry name" value="Fe_dep_repr_C"/>
    <property type="match status" value="1"/>
</dbReference>
<evidence type="ECO:0000256" key="4">
    <source>
        <dbReference type="ARBA" id="ARBA00023159"/>
    </source>
</evidence>
<dbReference type="Pfam" id="PF01325">
    <property type="entry name" value="Fe_dep_repress"/>
    <property type="match status" value="1"/>
</dbReference>
<dbReference type="GO" id="GO:0003677">
    <property type="term" value="F:DNA binding"/>
    <property type="evidence" value="ECO:0007669"/>
    <property type="project" value="UniProtKB-KW"/>
</dbReference>
<dbReference type="SUPFAM" id="SSF46785">
    <property type="entry name" value="Winged helix' DNA-binding domain"/>
    <property type="match status" value="1"/>
</dbReference>
<dbReference type="KEGG" id="salq:SYNTR_0813"/>
<evidence type="ECO:0000313" key="7">
    <source>
        <dbReference type="EMBL" id="QGT99406.1"/>
    </source>
</evidence>
<dbReference type="EMBL" id="CP046457">
    <property type="protein sequence ID" value="QGT99406.1"/>
    <property type="molecule type" value="Genomic_DNA"/>
</dbReference>
<keyword evidence="3" id="KW-0238">DNA-binding</keyword>
<dbReference type="PANTHER" id="PTHR33238:SF7">
    <property type="entry name" value="IRON-DEPENDENT TRANSCRIPTIONAL REGULATOR"/>
    <property type="match status" value="1"/>
</dbReference>
<sequence>MTDFNEVFYTYRGYEKAAGSGRLTPSMEDYLEMIYRLSLENGYTRVNDIAEKLNVKPPSVTKMMIKLSDKELLIYEKYGNIKLTQKGEELGSFLLDRHNTVKEFFSLLGLTKNFHKDVEQIEHYIAKETFICIKSFVNFMKDNTDVKERYEKYLNEYKNNTDFIVE</sequence>
<dbReference type="FunFam" id="1.10.10.10:FF:000189">
    <property type="entry name" value="HTH-type transcriptional regulator MntR"/>
    <property type="match status" value="1"/>
</dbReference>
<dbReference type="Proteomes" id="UP000426444">
    <property type="component" value="Chromosome"/>
</dbReference>
<dbReference type="InterPro" id="IPR050536">
    <property type="entry name" value="DtxR_MntR_Metal-Reg"/>
</dbReference>
<dbReference type="AlphaFoldDB" id="A0A6I6DDT7"/>
<evidence type="ECO:0000259" key="6">
    <source>
        <dbReference type="PROSITE" id="PS50944"/>
    </source>
</evidence>
<feature type="domain" description="HTH dtxR-type" evidence="6">
    <location>
        <begin position="23"/>
        <end position="84"/>
    </location>
</feature>
<dbReference type="InterPro" id="IPR036390">
    <property type="entry name" value="WH_DNA-bd_sf"/>
</dbReference>
<dbReference type="InterPro" id="IPR036388">
    <property type="entry name" value="WH-like_DNA-bd_sf"/>
</dbReference>
<dbReference type="InterPro" id="IPR022687">
    <property type="entry name" value="HTH_DTXR"/>
</dbReference>
<proteinExistence type="inferred from homology"/>
<dbReference type="InterPro" id="IPR036421">
    <property type="entry name" value="Fe_dep_repressor_sf"/>
</dbReference>
<dbReference type="GO" id="GO:0046914">
    <property type="term" value="F:transition metal ion binding"/>
    <property type="evidence" value="ECO:0007669"/>
    <property type="project" value="InterPro"/>
</dbReference>
<keyword evidence="5" id="KW-0804">Transcription</keyword>
<name>A0A6I6DDT7_9FIRM</name>
<comment type="similarity">
    <text evidence="1">Belongs to the DtxR/MntR family.</text>
</comment>
<keyword evidence="2" id="KW-0805">Transcription regulation</keyword>
<dbReference type="InterPro" id="IPR022689">
    <property type="entry name" value="Iron_dep_repressor"/>
</dbReference>
<evidence type="ECO:0000256" key="5">
    <source>
        <dbReference type="ARBA" id="ARBA00023163"/>
    </source>
</evidence>
<evidence type="ECO:0000256" key="1">
    <source>
        <dbReference type="ARBA" id="ARBA00007871"/>
    </source>
</evidence>
<protein>
    <recommendedName>
        <fullName evidence="6">HTH dtxR-type domain-containing protein</fullName>
    </recommendedName>
</protein>
<keyword evidence="8" id="KW-1185">Reference proteome</keyword>
<dbReference type="SUPFAM" id="SSF47979">
    <property type="entry name" value="Iron-dependent repressor protein, dimerization domain"/>
    <property type="match status" value="1"/>
</dbReference>
<organism evidence="7 8">
    <name type="scientific">Candidatus Syntrophocurvum alkaliphilum</name>
    <dbReference type="NCBI Taxonomy" id="2293317"/>
    <lineage>
        <taxon>Bacteria</taxon>
        <taxon>Bacillati</taxon>
        <taxon>Bacillota</taxon>
        <taxon>Clostridia</taxon>
        <taxon>Eubacteriales</taxon>
        <taxon>Syntrophomonadaceae</taxon>
        <taxon>Candidatus Syntrophocurvum</taxon>
    </lineage>
</organism>
<keyword evidence="4" id="KW-0010">Activator</keyword>
<evidence type="ECO:0000256" key="3">
    <source>
        <dbReference type="ARBA" id="ARBA00023125"/>
    </source>
</evidence>
<dbReference type="PROSITE" id="PS50944">
    <property type="entry name" value="HTH_DTXR"/>
    <property type="match status" value="1"/>
</dbReference>
<gene>
    <name evidence="7" type="ORF">SYNTR_0813</name>
</gene>
<dbReference type="SMART" id="SM00529">
    <property type="entry name" value="HTH_DTXR"/>
    <property type="match status" value="1"/>
</dbReference>